<sequence>MIEMNQIKAGMTETIQKRVTESDTSLNYGSGKIENLLATPRIVSLMIEASSMLIDPLLPEGFVSVGKHVEVDHYKATCLGATVTVEVRVDYAASGKVILSMNAYDEHGKIAEGKHSRMIVNYKKLMERANERDMEAKKD</sequence>
<comment type="caution">
    <text evidence="2">The sequence shown here is derived from an EMBL/GenBank/DDBJ whole genome shotgun (WGS) entry which is preliminary data.</text>
</comment>
<reference evidence="2 3" key="1">
    <citation type="submission" date="2021-01" db="EMBL/GenBank/DDBJ databases">
        <title>Genomic Encyclopedia of Type Strains, Phase IV (KMG-IV): sequencing the most valuable type-strain genomes for metagenomic binning, comparative biology and taxonomic classification.</title>
        <authorList>
            <person name="Goeker M."/>
        </authorList>
    </citation>
    <scope>NUCLEOTIDE SEQUENCE [LARGE SCALE GENOMIC DNA]</scope>
    <source>
        <strain evidence="2 3">DSM 24436</strain>
    </source>
</reference>
<dbReference type="CDD" id="cd03440">
    <property type="entry name" value="hot_dog"/>
    <property type="match status" value="1"/>
</dbReference>
<dbReference type="PANTHER" id="PTHR36934">
    <property type="entry name" value="BLR0278 PROTEIN"/>
    <property type="match status" value="1"/>
</dbReference>
<organism evidence="2 3">
    <name type="scientific">Fusibacter tunisiensis</name>
    <dbReference type="NCBI Taxonomy" id="1008308"/>
    <lineage>
        <taxon>Bacteria</taxon>
        <taxon>Bacillati</taxon>
        <taxon>Bacillota</taxon>
        <taxon>Clostridia</taxon>
        <taxon>Eubacteriales</taxon>
        <taxon>Eubacteriales Family XII. Incertae Sedis</taxon>
        <taxon>Fusibacter</taxon>
    </lineage>
</organism>
<dbReference type="Gene3D" id="3.10.129.10">
    <property type="entry name" value="Hotdog Thioesterase"/>
    <property type="match status" value="1"/>
</dbReference>
<evidence type="ECO:0000313" key="3">
    <source>
        <dbReference type="Proteomes" id="UP000767854"/>
    </source>
</evidence>
<evidence type="ECO:0000313" key="2">
    <source>
        <dbReference type="EMBL" id="MBM7562156.1"/>
    </source>
</evidence>
<feature type="domain" description="Fluoroacetyl-CoA-specific thioesterase-like" evidence="1">
    <location>
        <begin position="19"/>
        <end position="122"/>
    </location>
</feature>
<name>A0ABS2MRX9_9FIRM</name>
<dbReference type="SUPFAM" id="SSF54637">
    <property type="entry name" value="Thioesterase/thiol ester dehydrase-isomerase"/>
    <property type="match status" value="1"/>
</dbReference>
<dbReference type="InterPro" id="IPR054485">
    <property type="entry name" value="FlK-like_dom"/>
</dbReference>
<protein>
    <submittedName>
        <fullName evidence="2">Thioesterase</fullName>
    </submittedName>
</protein>
<accession>A0ABS2MRX9</accession>
<dbReference type="EMBL" id="JAFBDT010000013">
    <property type="protein sequence ID" value="MBM7562156.1"/>
    <property type="molecule type" value="Genomic_DNA"/>
</dbReference>
<dbReference type="InterPro" id="IPR025540">
    <property type="entry name" value="FlK"/>
</dbReference>
<dbReference type="Pfam" id="PF22636">
    <property type="entry name" value="FlK"/>
    <property type="match status" value="1"/>
</dbReference>
<dbReference type="PANTHER" id="PTHR36934:SF1">
    <property type="entry name" value="THIOESTERASE DOMAIN-CONTAINING PROTEIN"/>
    <property type="match status" value="1"/>
</dbReference>
<proteinExistence type="predicted"/>
<dbReference type="RefSeq" id="WP_204664294.1">
    <property type="nucleotide sequence ID" value="NZ_JAFBDT010000013.1"/>
</dbReference>
<dbReference type="Proteomes" id="UP000767854">
    <property type="component" value="Unassembled WGS sequence"/>
</dbReference>
<dbReference type="PIRSF" id="PIRSF014972">
    <property type="entry name" value="FlK"/>
    <property type="match status" value="1"/>
</dbReference>
<keyword evidence="3" id="KW-1185">Reference proteome</keyword>
<gene>
    <name evidence="2" type="ORF">JOC49_001699</name>
</gene>
<dbReference type="InterPro" id="IPR029069">
    <property type="entry name" value="HotDog_dom_sf"/>
</dbReference>
<evidence type="ECO:0000259" key="1">
    <source>
        <dbReference type="Pfam" id="PF22636"/>
    </source>
</evidence>